<evidence type="ECO:0000256" key="2">
    <source>
        <dbReference type="ARBA" id="ARBA00038225"/>
    </source>
</evidence>
<dbReference type="Gene3D" id="3.30.160.20">
    <property type="match status" value="1"/>
</dbReference>
<organism evidence="6 7">
    <name type="scientific">Panagrellus redivivus</name>
    <name type="common">Microworm</name>
    <dbReference type="NCBI Taxonomy" id="6233"/>
    <lineage>
        <taxon>Eukaryota</taxon>
        <taxon>Metazoa</taxon>
        <taxon>Ecdysozoa</taxon>
        <taxon>Nematoda</taxon>
        <taxon>Chromadorea</taxon>
        <taxon>Rhabditida</taxon>
        <taxon>Tylenchina</taxon>
        <taxon>Panagrolaimomorpha</taxon>
        <taxon>Panagrolaimoidea</taxon>
        <taxon>Panagrolaimidae</taxon>
        <taxon>Panagrellus</taxon>
    </lineage>
</organism>
<dbReference type="InterPro" id="IPR052104">
    <property type="entry name" value="Mito_Release_Factor_mL62"/>
</dbReference>
<dbReference type="GO" id="GO:0016150">
    <property type="term" value="F:translation release factor activity, codon nonspecific"/>
    <property type="evidence" value="ECO:0007669"/>
    <property type="project" value="TreeGrafter"/>
</dbReference>
<dbReference type="Pfam" id="PF00472">
    <property type="entry name" value="RF-1"/>
    <property type="match status" value="1"/>
</dbReference>
<sequence length="168" mass="19274">MFHHLARHSVTNLRLLSSVRVPDCLIPKVPKEAIKKSFSCSDGPGGQHVNKVATKAEIRFQLDSPWIPDKLKPVLVSKYGYRVNKDGEVLITSSKTRSQVENLDDCFEKLREMMQACAVEIVLAERKAPNPEEAQLLEQRREKAAHFRLLDKKRHSLKKRLRSTDVYD</sequence>
<dbReference type="EC" id="3.1.1.29" evidence="1"/>
<comment type="similarity">
    <text evidence="2">Belongs to the prokaryotic/mitochondrial release factor family. Mitochondrion-specific ribosomal protein mL62 subfamily.</text>
</comment>
<reference evidence="7" key="2">
    <citation type="submission" date="2020-10" db="UniProtKB">
        <authorList>
            <consortium name="WormBaseParasite"/>
        </authorList>
    </citation>
    <scope>IDENTIFICATION</scope>
</reference>
<dbReference type="GO" id="GO:0070126">
    <property type="term" value="P:mitochondrial translational termination"/>
    <property type="evidence" value="ECO:0007669"/>
    <property type="project" value="TreeGrafter"/>
</dbReference>
<dbReference type="GO" id="GO:0005762">
    <property type="term" value="C:mitochondrial large ribosomal subunit"/>
    <property type="evidence" value="ECO:0007669"/>
    <property type="project" value="TreeGrafter"/>
</dbReference>
<dbReference type="InterPro" id="IPR000352">
    <property type="entry name" value="Pep_chain_release_fac_I"/>
</dbReference>
<dbReference type="AlphaFoldDB" id="A0A7E4V647"/>
<feature type="domain" description="Prokaryotic-type class I peptide chain release factors" evidence="5">
    <location>
        <begin position="28"/>
        <end position="160"/>
    </location>
</feature>
<accession>A0A7E4V647</accession>
<evidence type="ECO:0000259" key="5">
    <source>
        <dbReference type="Pfam" id="PF00472"/>
    </source>
</evidence>
<evidence type="ECO:0000256" key="3">
    <source>
        <dbReference type="ARBA" id="ARBA00039441"/>
    </source>
</evidence>
<protein>
    <recommendedName>
        <fullName evidence="3">Large ribosomal subunit protein mL62</fullName>
        <ecNumber evidence="1">3.1.1.29</ecNumber>
    </recommendedName>
    <alternativeName>
        <fullName evidence="4">Peptidyl-tRNA hydrolase ICT1, mitochondrial</fullName>
    </alternativeName>
</protein>
<dbReference type="Proteomes" id="UP000492821">
    <property type="component" value="Unassembled WGS sequence"/>
</dbReference>
<dbReference type="PANTHER" id="PTHR11075">
    <property type="entry name" value="PEPTIDE CHAIN RELEASE FACTOR"/>
    <property type="match status" value="1"/>
</dbReference>
<dbReference type="WBParaSite" id="Pan_g17015.t1">
    <property type="protein sequence ID" value="Pan_g17015.t1"/>
    <property type="gene ID" value="Pan_g17015"/>
</dbReference>
<keyword evidence="6" id="KW-1185">Reference proteome</keyword>
<dbReference type="SUPFAM" id="SSF110916">
    <property type="entry name" value="Peptidyl-tRNA hydrolase domain-like"/>
    <property type="match status" value="1"/>
</dbReference>
<evidence type="ECO:0000256" key="4">
    <source>
        <dbReference type="ARBA" id="ARBA00041531"/>
    </source>
</evidence>
<reference evidence="6" key="1">
    <citation type="journal article" date="2013" name="Genetics">
        <title>The draft genome and transcriptome of Panagrellus redivivus are shaped by the harsh demands of a free-living lifestyle.</title>
        <authorList>
            <person name="Srinivasan J."/>
            <person name="Dillman A.R."/>
            <person name="Macchietto M.G."/>
            <person name="Heikkinen L."/>
            <person name="Lakso M."/>
            <person name="Fracchia K.M."/>
            <person name="Antoshechkin I."/>
            <person name="Mortazavi A."/>
            <person name="Wong G."/>
            <person name="Sternberg P.W."/>
        </authorList>
    </citation>
    <scope>NUCLEOTIDE SEQUENCE [LARGE SCALE GENOMIC DNA]</scope>
    <source>
        <strain evidence="6">MT8872</strain>
    </source>
</reference>
<evidence type="ECO:0000313" key="7">
    <source>
        <dbReference type="WBParaSite" id="Pan_g17015.t1"/>
    </source>
</evidence>
<evidence type="ECO:0000313" key="6">
    <source>
        <dbReference type="Proteomes" id="UP000492821"/>
    </source>
</evidence>
<dbReference type="GO" id="GO:0004045">
    <property type="term" value="F:peptidyl-tRNA hydrolase activity"/>
    <property type="evidence" value="ECO:0007669"/>
    <property type="project" value="UniProtKB-EC"/>
</dbReference>
<evidence type="ECO:0000256" key="1">
    <source>
        <dbReference type="ARBA" id="ARBA00013260"/>
    </source>
</evidence>
<proteinExistence type="inferred from homology"/>
<dbReference type="PANTHER" id="PTHR11075:SF54">
    <property type="entry name" value="LARGE RIBOSOMAL SUBUNIT PROTEIN ML62"/>
    <property type="match status" value="1"/>
</dbReference>
<name>A0A7E4V647_PANRE</name>